<dbReference type="Proteomes" id="UP000887578">
    <property type="component" value="Unplaced"/>
</dbReference>
<accession>A0A914Q7W6</accession>
<reference evidence="2" key="1">
    <citation type="submission" date="2022-11" db="UniProtKB">
        <authorList>
            <consortium name="WormBaseParasite"/>
        </authorList>
    </citation>
    <scope>IDENTIFICATION</scope>
</reference>
<keyword evidence="1" id="KW-1185">Reference proteome</keyword>
<sequence>MKKGKCIWLELPETSISKLEPNIAGKVVSHILTFDASRQGMALHAMSLGSNLKAKQSQMNKITSEDGDEFSSGMLLIDEAFLTKLDEEPMVEIMSRMEAVYIDESDPFMFEFPSEKSPEKEPDIFPVQKDNLTLMKNISKDLVFSLGFPPESFSCYRDNLEVKNYTPICIIF</sequence>
<organism evidence="1 2">
    <name type="scientific">Panagrolaimus davidi</name>
    <dbReference type="NCBI Taxonomy" id="227884"/>
    <lineage>
        <taxon>Eukaryota</taxon>
        <taxon>Metazoa</taxon>
        <taxon>Ecdysozoa</taxon>
        <taxon>Nematoda</taxon>
        <taxon>Chromadorea</taxon>
        <taxon>Rhabditida</taxon>
        <taxon>Tylenchina</taxon>
        <taxon>Panagrolaimomorpha</taxon>
        <taxon>Panagrolaimoidea</taxon>
        <taxon>Panagrolaimidae</taxon>
        <taxon>Panagrolaimus</taxon>
    </lineage>
</organism>
<proteinExistence type="predicted"/>
<dbReference type="AlphaFoldDB" id="A0A914Q7W6"/>
<dbReference type="WBParaSite" id="PDA_v2.g2715.t1">
    <property type="protein sequence ID" value="PDA_v2.g2715.t1"/>
    <property type="gene ID" value="PDA_v2.g2715"/>
</dbReference>
<protein>
    <submittedName>
        <fullName evidence="2">Uncharacterized protein</fullName>
    </submittedName>
</protein>
<name>A0A914Q7W6_9BILA</name>
<evidence type="ECO:0000313" key="2">
    <source>
        <dbReference type="WBParaSite" id="PDA_v2.g2715.t1"/>
    </source>
</evidence>
<evidence type="ECO:0000313" key="1">
    <source>
        <dbReference type="Proteomes" id="UP000887578"/>
    </source>
</evidence>